<feature type="region of interest" description="Disordered" evidence="1">
    <location>
        <begin position="261"/>
        <end position="316"/>
    </location>
</feature>
<name>A0A371DP72_9APHY</name>
<keyword evidence="3" id="KW-1185">Reference proteome</keyword>
<organism evidence="2 3">
    <name type="scientific">Lentinus brumalis</name>
    <dbReference type="NCBI Taxonomy" id="2498619"/>
    <lineage>
        <taxon>Eukaryota</taxon>
        <taxon>Fungi</taxon>
        <taxon>Dikarya</taxon>
        <taxon>Basidiomycota</taxon>
        <taxon>Agaricomycotina</taxon>
        <taxon>Agaricomycetes</taxon>
        <taxon>Polyporales</taxon>
        <taxon>Polyporaceae</taxon>
        <taxon>Lentinus</taxon>
    </lineage>
</organism>
<evidence type="ECO:0000313" key="2">
    <source>
        <dbReference type="EMBL" id="RDX54345.1"/>
    </source>
</evidence>
<accession>A0A371DP72</accession>
<sequence length="316" mass="34184">MDAVDLNWCLACGCRIELDVCTPYCSQSCLNSDRPSTSAHKSYSPLSSFVAAEPQSVFDDDDEDFCLDICPQDSHSAHRASPSRNAWIGRGEAGIRAWASSIPRGASPELEETASGTLKPKLLLQPPDVKPSLYMSRAQPAPPEPSRPILTPQQSLPSLSRDSSSIPSTSMLSLTTGASSFSVVTPATRSEVGSLREAPAPRTTNNNFLGGLKAHLRLWTASSSSQKEVPRSSTVTRKETVRIVEESDVESTAARMIRRQASPPAFFAMPEQYQPKRREPGARTAAKENACPSTARAADDHPAYRTRGRKVARVAS</sequence>
<proteinExistence type="predicted"/>
<feature type="region of interest" description="Disordered" evidence="1">
    <location>
        <begin position="106"/>
        <end position="171"/>
    </location>
</feature>
<evidence type="ECO:0000313" key="3">
    <source>
        <dbReference type="Proteomes" id="UP000256964"/>
    </source>
</evidence>
<reference evidence="2 3" key="1">
    <citation type="journal article" date="2018" name="Biotechnol. Biofuels">
        <title>Integrative visual omics of the white-rot fungus Polyporus brumalis exposes the biotechnological potential of its oxidative enzymes for delignifying raw plant biomass.</title>
        <authorList>
            <person name="Miyauchi S."/>
            <person name="Rancon A."/>
            <person name="Drula E."/>
            <person name="Hage H."/>
            <person name="Chaduli D."/>
            <person name="Favel A."/>
            <person name="Grisel S."/>
            <person name="Henrissat B."/>
            <person name="Herpoel-Gimbert I."/>
            <person name="Ruiz-Duenas F.J."/>
            <person name="Chevret D."/>
            <person name="Hainaut M."/>
            <person name="Lin J."/>
            <person name="Wang M."/>
            <person name="Pangilinan J."/>
            <person name="Lipzen A."/>
            <person name="Lesage-Meessen L."/>
            <person name="Navarro D."/>
            <person name="Riley R."/>
            <person name="Grigoriev I.V."/>
            <person name="Zhou S."/>
            <person name="Raouche S."/>
            <person name="Rosso M.N."/>
        </authorList>
    </citation>
    <scope>NUCLEOTIDE SEQUENCE [LARGE SCALE GENOMIC DNA]</scope>
    <source>
        <strain evidence="2 3">BRFM 1820</strain>
    </source>
</reference>
<dbReference type="AlphaFoldDB" id="A0A371DP72"/>
<dbReference type="EMBL" id="KZ857385">
    <property type="protein sequence ID" value="RDX54345.1"/>
    <property type="molecule type" value="Genomic_DNA"/>
</dbReference>
<dbReference type="OrthoDB" id="2210012at2759"/>
<feature type="compositionally biased region" description="Basic residues" evidence="1">
    <location>
        <begin position="304"/>
        <end position="316"/>
    </location>
</feature>
<evidence type="ECO:0000256" key="1">
    <source>
        <dbReference type="SAM" id="MobiDB-lite"/>
    </source>
</evidence>
<feature type="compositionally biased region" description="Low complexity" evidence="1">
    <location>
        <begin position="155"/>
        <end position="171"/>
    </location>
</feature>
<gene>
    <name evidence="2" type="ORF">OH76DRAFT_1084529</name>
</gene>
<protein>
    <submittedName>
        <fullName evidence="2">Uncharacterized protein</fullName>
    </submittedName>
</protein>
<dbReference type="Proteomes" id="UP000256964">
    <property type="component" value="Unassembled WGS sequence"/>
</dbReference>